<evidence type="ECO:0000313" key="2">
    <source>
        <dbReference type="EMBL" id="KAJ4431478.1"/>
    </source>
</evidence>
<accession>A0ABQ8SBW5</accession>
<reference evidence="2 3" key="1">
    <citation type="journal article" date="2022" name="Allergy">
        <title>Genome assembly and annotation of Periplaneta americana reveal a comprehensive cockroach allergen profile.</title>
        <authorList>
            <person name="Wang L."/>
            <person name="Xiong Q."/>
            <person name="Saelim N."/>
            <person name="Wang L."/>
            <person name="Nong W."/>
            <person name="Wan A.T."/>
            <person name="Shi M."/>
            <person name="Liu X."/>
            <person name="Cao Q."/>
            <person name="Hui J.H.L."/>
            <person name="Sookrung N."/>
            <person name="Leung T.F."/>
            <person name="Tungtrongchitr A."/>
            <person name="Tsui S.K.W."/>
        </authorList>
    </citation>
    <scope>NUCLEOTIDE SEQUENCE [LARGE SCALE GENOMIC DNA]</scope>
    <source>
        <strain evidence="2">PWHHKU_190912</strain>
    </source>
</reference>
<comment type="caution">
    <text evidence="2">The sequence shown here is derived from an EMBL/GenBank/DDBJ whole genome shotgun (WGS) entry which is preliminary data.</text>
</comment>
<proteinExistence type="predicted"/>
<keyword evidence="1" id="KW-0812">Transmembrane</keyword>
<feature type="transmembrane region" description="Helical" evidence="1">
    <location>
        <begin position="114"/>
        <end position="134"/>
    </location>
</feature>
<protein>
    <submittedName>
        <fullName evidence="2">Uncharacterized protein</fullName>
    </submittedName>
</protein>
<organism evidence="2 3">
    <name type="scientific">Periplaneta americana</name>
    <name type="common">American cockroach</name>
    <name type="synonym">Blatta americana</name>
    <dbReference type="NCBI Taxonomy" id="6978"/>
    <lineage>
        <taxon>Eukaryota</taxon>
        <taxon>Metazoa</taxon>
        <taxon>Ecdysozoa</taxon>
        <taxon>Arthropoda</taxon>
        <taxon>Hexapoda</taxon>
        <taxon>Insecta</taxon>
        <taxon>Pterygota</taxon>
        <taxon>Neoptera</taxon>
        <taxon>Polyneoptera</taxon>
        <taxon>Dictyoptera</taxon>
        <taxon>Blattodea</taxon>
        <taxon>Blattoidea</taxon>
        <taxon>Blattidae</taxon>
        <taxon>Blattinae</taxon>
        <taxon>Periplaneta</taxon>
    </lineage>
</organism>
<dbReference type="EMBL" id="JAJSOF020000031">
    <property type="protein sequence ID" value="KAJ4431478.1"/>
    <property type="molecule type" value="Genomic_DNA"/>
</dbReference>
<evidence type="ECO:0000256" key="1">
    <source>
        <dbReference type="SAM" id="Phobius"/>
    </source>
</evidence>
<dbReference type="Proteomes" id="UP001148838">
    <property type="component" value="Unassembled WGS sequence"/>
</dbReference>
<name>A0ABQ8SBW5_PERAM</name>
<keyword evidence="1" id="KW-1133">Transmembrane helix</keyword>
<keyword evidence="3" id="KW-1185">Reference proteome</keyword>
<evidence type="ECO:0000313" key="3">
    <source>
        <dbReference type="Proteomes" id="UP001148838"/>
    </source>
</evidence>
<keyword evidence="1" id="KW-0472">Membrane</keyword>
<sequence>MSPGSSTDSYPAFELRKTPRKNLNQIFLDEFFPHARRLPLQGSTLKKKSPGRNSIALRLSEATVRSRALRLLSLGPFESIKRAIYKKPCLNESQLLTKCLVSLRLNSILFRQSLMLAALLWMVQYVALHTLVGICDLQLASADRRGQLNVQLDLLHMAASEHLNASATLTAEYTFI</sequence>
<gene>
    <name evidence="2" type="ORF">ANN_20076</name>
</gene>